<comment type="caution">
    <text evidence="9">The sequence shown here is derived from an EMBL/GenBank/DDBJ whole genome shotgun (WGS) entry which is preliminary data.</text>
</comment>
<keyword evidence="5 7" id="KW-1133">Transmembrane helix</keyword>
<dbReference type="OrthoDB" id="9766870at2"/>
<evidence type="ECO:0000313" key="9">
    <source>
        <dbReference type="EMBL" id="KRQ96611.1"/>
    </source>
</evidence>
<keyword evidence="2 7" id="KW-0813">Transport</keyword>
<evidence type="ECO:0000256" key="7">
    <source>
        <dbReference type="RuleBase" id="RU363032"/>
    </source>
</evidence>
<comment type="similarity">
    <text evidence="7">Belongs to the binding-protein-dependent transport system permease family.</text>
</comment>
<evidence type="ECO:0000313" key="10">
    <source>
        <dbReference type="Proteomes" id="UP000050863"/>
    </source>
</evidence>
<feature type="transmembrane region" description="Helical" evidence="7">
    <location>
        <begin position="139"/>
        <end position="166"/>
    </location>
</feature>
<dbReference type="Gene3D" id="1.10.3720.10">
    <property type="entry name" value="MetI-like"/>
    <property type="match status" value="1"/>
</dbReference>
<evidence type="ECO:0000256" key="1">
    <source>
        <dbReference type="ARBA" id="ARBA00004651"/>
    </source>
</evidence>
<keyword evidence="3" id="KW-1003">Cell membrane</keyword>
<evidence type="ECO:0000256" key="3">
    <source>
        <dbReference type="ARBA" id="ARBA00022475"/>
    </source>
</evidence>
<feature type="transmembrane region" description="Helical" evidence="7">
    <location>
        <begin position="212"/>
        <end position="237"/>
    </location>
</feature>
<sequence>MSEPVAIQAPQPSGVGASRIGTAGFAIGIAIVGVVLFAALFGNALVPADPFTQDLGNRLKPPFWMEGTQAGHWLGTDQLGRDYLARLVYGARISLLIGIMTVITSGLIGITLGVLGGFFGGRVDDFVLFAITTRLSIPVVLVALAVVGLMGSGLGLVVATLGLLLWDRFAVVARATTMQVRNNDYVSAAWCAGASKPHILIKEILPNIASHLAVVATLEMALAILLEAALSFLGLGVPPPLPSWGLMIAEGKDYMFFSPWVIMIPGVALFILVLGINLVGDGLRNLLGSERLR</sequence>
<dbReference type="AlphaFoldDB" id="A0A0R3KLR0"/>
<dbReference type="InterPro" id="IPR050366">
    <property type="entry name" value="BP-dependent_transpt_permease"/>
</dbReference>
<comment type="subcellular location">
    <subcellularLocation>
        <location evidence="1 7">Cell membrane</location>
        <topology evidence="1 7">Multi-pass membrane protein</topology>
    </subcellularLocation>
</comment>
<evidence type="ECO:0000256" key="6">
    <source>
        <dbReference type="ARBA" id="ARBA00023136"/>
    </source>
</evidence>
<dbReference type="GO" id="GO:0005886">
    <property type="term" value="C:plasma membrane"/>
    <property type="evidence" value="ECO:0007669"/>
    <property type="project" value="UniProtKB-SubCell"/>
</dbReference>
<dbReference type="PANTHER" id="PTHR43386">
    <property type="entry name" value="OLIGOPEPTIDE TRANSPORT SYSTEM PERMEASE PROTEIN APPC"/>
    <property type="match status" value="1"/>
</dbReference>
<dbReference type="Pfam" id="PF00528">
    <property type="entry name" value="BPD_transp_1"/>
    <property type="match status" value="1"/>
</dbReference>
<evidence type="ECO:0000256" key="2">
    <source>
        <dbReference type="ARBA" id="ARBA00022448"/>
    </source>
</evidence>
<protein>
    <submittedName>
        <fullName evidence="9">Peptide ABC transporter permease</fullName>
    </submittedName>
</protein>
<dbReference type="CDD" id="cd06261">
    <property type="entry name" value="TM_PBP2"/>
    <property type="match status" value="1"/>
</dbReference>
<dbReference type="STRING" id="280332.CQ12_09165"/>
<dbReference type="SUPFAM" id="SSF161098">
    <property type="entry name" value="MetI-like"/>
    <property type="match status" value="1"/>
</dbReference>
<accession>A0A0R3KLR0</accession>
<keyword evidence="4 7" id="KW-0812">Transmembrane</keyword>
<reference evidence="9 10" key="1">
    <citation type="submission" date="2014-03" db="EMBL/GenBank/DDBJ databases">
        <title>Bradyrhizobium valentinum sp. nov., isolated from effective nodules of Lupinus mariae-josephae, a lupine endemic of basic-lime soils in Eastern Spain.</title>
        <authorList>
            <person name="Duran D."/>
            <person name="Rey L."/>
            <person name="Navarro A."/>
            <person name="Busquets A."/>
            <person name="Imperial J."/>
            <person name="Ruiz-Argueso T."/>
        </authorList>
    </citation>
    <scope>NUCLEOTIDE SEQUENCE [LARGE SCALE GENOMIC DNA]</scope>
    <source>
        <strain evidence="9 10">PAC68</strain>
    </source>
</reference>
<dbReference type="RefSeq" id="WP_057839714.1">
    <property type="nucleotide sequence ID" value="NZ_LLXZ01000197.1"/>
</dbReference>
<proteinExistence type="inferred from homology"/>
<dbReference type="PANTHER" id="PTHR43386:SF25">
    <property type="entry name" value="PEPTIDE ABC TRANSPORTER PERMEASE PROTEIN"/>
    <property type="match status" value="1"/>
</dbReference>
<feature type="transmembrane region" description="Helical" evidence="7">
    <location>
        <begin position="93"/>
        <end position="119"/>
    </location>
</feature>
<dbReference type="InterPro" id="IPR000515">
    <property type="entry name" value="MetI-like"/>
</dbReference>
<feature type="transmembrane region" description="Helical" evidence="7">
    <location>
        <begin position="20"/>
        <end position="41"/>
    </location>
</feature>
<gene>
    <name evidence="9" type="ORF">CQ12_09165</name>
</gene>
<dbReference type="EMBL" id="LLXZ01000197">
    <property type="protein sequence ID" value="KRQ96611.1"/>
    <property type="molecule type" value="Genomic_DNA"/>
</dbReference>
<keyword evidence="10" id="KW-1185">Reference proteome</keyword>
<organism evidence="9 10">
    <name type="scientific">Bradyrhizobium jicamae</name>
    <dbReference type="NCBI Taxonomy" id="280332"/>
    <lineage>
        <taxon>Bacteria</taxon>
        <taxon>Pseudomonadati</taxon>
        <taxon>Pseudomonadota</taxon>
        <taxon>Alphaproteobacteria</taxon>
        <taxon>Hyphomicrobiales</taxon>
        <taxon>Nitrobacteraceae</taxon>
        <taxon>Bradyrhizobium</taxon>
    </lineage>
</organism>
<feature type="transmembrane region" description="Helical" evidence="7">
    <location>
        <begin position="257"/>
        <end position="279"/>
    </location>
</feature>
<feature type="domain" description="ABC transmembrane type-1" evidence="8">
    <location>
        <begin position="91"/>
        <end position="280"/>
    </location>
</feature>
<dbReference type="Proteomes" id="UP000050863">
    <property type="component" value="Unassembled WGS sequence"/>
</dbReference>
<keyword evidence="6 7" id="KW-0472">Membrane</keyword>
<name>A0A0R3KLR0_9BRAD</name>
<evidence type="ECO:0000256" key="5">
    <source>
        <dbReference type="ARBA" id="ARBA00022989"/>
    </source>
</evidence>
<evidence type="ECO:0000256" key="4">
    <source>
        <dbReference type="ARBA" id="ARBA00022692"/>
    </source>
</evidence>
<evidence type="ECO:0000259" key="8">
    <source>
        <dbReference type="PROSITE" id="PS50928"/>
    </source>
</evidence>
<dbReference type="GO" id="GO:0055085">
    <property type="term" value="P:transmembrane transport"/>
    <property type="evidence" value="ECO:0007669"/>
    <property type="project" value="InterPro"/>
</dbReference>
<dbReference type="PROSITE" id="PS50928">
    <property type="entry name" value="ABC_TM1"/>
    <property type="match status" value="1"/>
</dbReference>
<dbReference type="InterPro" id="IPR035906">
    <property type="entry name" value="MetI-like_sf"/>
</dbReference>